<dbReference type="EMBL" id="CP017758">
    <property type="protein sequence ID" value="AQV96446.1"/>
    <property type="molecule type" value="Genomic_DNA"/>
</dbReference>
<comment type="similarity">
    <text evidence="1 2">Belongs to the OprB family.</text>
</comment>
<dbReference type="GO" id="GO:0008643">
    <property type="term" value="P:carbohydrate transport"/>
    <property type="evidence" value="ECO:0007669"/>
    <property type="project" value="InterPro"/>
</dbReference>
<sequence length="472" mass="51787">MLLTRIAPHITWGLRPGLLPSKKVCQVVALLLALALAPVGQSRAQETSGDEATLPLNGQADRFAFHGQATYVWQRKPAFSAAYSGDNSLRAEREKSYSFTATLDLGARLWKGAEFHFNPEVTQGVPLSGLHGLGGLTNGELAKVSSTNPTAYRARAFLRQTIGLGGDTETVDADFNQFADVVDKRRIVVTAGNFPVLDVFDAVEYAHDPRTQFMNWSFMTHGSFDYPADARGYNWGLAIEYIGEGWAVRAGRFLQPIESNGLPLDTRMFEHYGDMVELEKSYTVYGQEGKVRLLGWRNKARMGRFSDAIALTQASGGDTPDVGQVRQEHAKVGLGLSFEQKAGRDLGLFARLNWSDDKTETYAFTEIGRSVSAGGLLTGTAWGRPNDMLGIAMALNMLGPNHRAYLAAGGSGAFLGDGALNYGHERVFEVFYSFQPFKGVMLSPDFQLIQNPGYNRDRGPAKFIGMRFHGEF</sequence>
<dbReference type="InterPro" id="IPR007049">
    <property type="entry name" value="Carb-sel_porin_OprB"/>
</dbReference>
<dbReference type="Proteomes" id="UP000189627">
    <property type="component" value="Chromosome 2"/>
</dbReference>
<dbReference type="Pfam" id="PF04966">
    <property type="entry name" value="OprB"/>
    <property type="match status" value="1"/>
</dbReference>
<protein>
    <submittedName>
        <fullName evidence="3">Carbohydrate porin</fullName>
    </submittedName>
</protein>
<organism evidence="3 4">
    <name type="scientific">Cupriavidus necator</name>
    <name type="common">Alcaligenes eutrophus</name>
    <name type="synonym">Ralstonia eutropha</name>
    <dbReference type="NCBI Taxonomy" id="106590"/>
    <lineage>
        <taxon>Bacteria</taxon>
        <taxon>Pseudomonadati</taxon>
        <taxon>Pseudomonadota</taxon>
        <taxon>Betaproteobacteria</taxon>
        <taxon>Burkholderiales</taxon>
        <taxon>Burkholderiaceae</taxon>
        <taxon>Cupriavidus</taxon>
    </lineage>
</organism>
<accession>A0A1U9UUS6</accession>
<evidence type="ECO:0000313" key="4">
    <source>
        <dbReference type="Proteomes" id="UP000189627"/>
    </source>
</evidence>
<evidence type="ECO:0000256" key="2">
    <source>
        <dbReference type="RuleBase" id="RU363072"/>
    </source>
</evidence>
<dbReference type="RefSeq" id="WP_078198915.1">
    <property type="nucleotide sequence ID" value="NZ_CP017758.1"/>
</dbReference>
<name>A0A1U9UUS6_CUPNE</name>
<dbReference type="Gene3D" id="2.40.160.180">
    <property type="entry name" value="Carbohydrate-selective porin OprB"/>
    <property type="match status" value="1"/>
</dbReference>
<dbReference type="AlphaFoldDB" id="A0A1U9UUS6"/>
<dbReference type="GO" id="GO:0015288">
    <property type="term" value="F:porin activity"/>
    <property type="evidence" value="ECO:0007669"/>
    <property type="project" value="InterPro"/>
</dbReference>
<dbReference type="OrthoDB" id="5755240at2"/>
<evidence type="ECO:0000256" key="1">
    <source>
        <dbReference type="ARBA" id="ARBA00008769"/>
    </source>
</evidence>
<dbReference type="InterPro" id="IPR038673">
    <property type="entry name" value="OprB_sf"/>
</dbReference>
<proteinExistence type="inferred from homology"/>
<gene>
    <name evidence="3" type="ORF">BJN34_21500</name>
</gene>
<evidence type="ECO:0000313" key="3">
    <source>
        <dbReference type="EMBL" id="AQV96446.1"/>
    </source>
</evidence>
<dbReference type="GO" id="GO:0016020">
    <property type="term" value="C:membrane"/>
    <property type="evidence" value="ECO:0007669"/>
    <property type="project" value="InterPro"/>
</dbReference>
<dbReference type="KEGG" id="cuh:BJN34_21500"/>
<reference evidence="4" key="1">
    <citation type="submission" date="2017-02" db="EMBL/GenBank/DDBJ databases">
        <title>Complete genome sequence of Cupriavidus necator strain NH9, a 3-chlorobenzoate degrader.</title>
        <authorList>
            <person name="Moriuchi R."/>
            <person name="Dohra H."/>
            <person name="Ogawa N."/>
        </authorList>
    </citation>
    <scope>NUCLEOTIDE SEQUENCE [LARGE SCALE GENOMIC DNA]</scope>
    <source>
        <strain evidence="4">NH9</strain>
    </source>
</reference>